<dbReference type="HOGENOM" id="CLU_1608615_0_0_10"/>
<dbReference type="AlphaFoldDB" id="W8FAF3"/>
<dbReference type="EMBL" id="CP007145">
    <property type="protein sequence ID" value="AHJ99616.1"/>
    <property type="molecule type" value="Genomic_DNA"/>
</dbReference>
<organism evidence="1 2">
    <name type="scientific">Hymenobacter swuensis DY53</name>
    <dbReference type="NCBI Taxonomy" id="1227739"/>
    <lineage>
        <taxon>Bacteria</taxon>
        <taxon>Pseudomonadati</taxon>
        <taxon>Bacteroidota</taxon>
        <taxon>Cytophagia</taxon>
        <taxon>Cytophagales</taxon>
        <taxon>Hymenobacteraceae</taxon>
        <taxon>Hymenobacter</taxon>
    </lineage>
</organism>
<dbReference type="Proteomes" id="UP000019423">
    <property type="component" value="Chromosome"/>
</dbReference>
<reference evidence="1 2" key="1">
    <citation type="submission" date="2014-01" db="EMBL/GenBank/DDBJ databases">
        <title>Complete genome sequence of ionizing-radiation resistance bacterium Hymenobacter swuensis DY53.</title>
        <authorList>
            <person name="Jung J.-H."/>
            <person name="Jeong S.-W."/>
            <person name="Joe M.-H."/>
            <person name="Cho y.-j."/>
            <person name="Kim M.-K."/>
            <person name="Lim S.-Y."/>
        </authorList>
    </citation>
    <scope>NUCLEOTIDE SEQUENCE [LARGE SCALE GENOMIC DNA]</scope>
    <source>
        <strain evidence="1 2">DY53</strain>
    </source>
</reference>
<gene>
    <name evidence="1" type="ORF">Hsw_4021</name>
</gene>
<protein>
    <submittedName>
        <fullName evidence="1">Uncharacterized protein</fullName>
    </submittedName>
</protein>
<evidence type="ECO:0000313" key="2">
    <source>
        <dbReference type="Proteomes" id="UP000019423"/>
    </source>
</evidence>
<proteinExistence type="predicted"/>
<sequence length="165" mass="17878">MIMTANKIEVYTLFKGQPVFSQRKYVEILTVGGTVGDEGMGVFDGNEVRLPLNAIGLFFLAPYAPDNGFRPVVKGSSYLQVMVGEGSFWRYDGSPWTGADNAAHIPEKGICPDISAVIHAPLRSTYGRPIILVAGFDAAHFAAYNPFPSGQRSEAPVKKPASKIR</sequence>
<accession>W8FAF3</accession>
<keyword evidence="2" id="KW-1185">Reference proteome</keyword>
<name>W8FAF3_9BACT</name>
<dbReference type="KEGG" id="hsw:Hsw_4021"/>
<evidence type="ECO:0000313" key="1">
    <source>
        <dbReference type="EMBL" id="AHJ99616.1"/>
    </source>
</evidence>
<dbReference type="PATRIC" id="fig|1227739.3.peg.4169"/>